<feature type="domain" description="Autotransporter" evidence="3">
    <location>
        <begin position="804"/>
        <end position="1077"/>
    </location>
</feature>
<dbReference type="SMART" id="SM00869">
    <property type="entry name" value="Autotransporter"/>
    <property type="match status" value="1"/>
</dbReference>
<dbReference type="Pfam" id="PF12951">
    <property type="entry name" value="PATR"/>
    <property type="match status" value="1"/>
</dbReference>
<dbReference type="SUPFAM" id="SSF103515">
    <property type="entry name" value="Autotransporter"/>
    <property type="match status" value="1"/>
</dbReference>
<dbReference type="Proteomes" id="UP000306340">
    <property type="component" value="Unassembled WGS sequence"/>
</dbReference>
<dbReference type="InterPro" id="IPR013425">
    <property type="entry name" value="Autotrns_rpt"/>
</dbReference>
<dbReference type="AlphaFoldDB" id="A0A4U0YWN0"/>
<dbReference type="InterPro" id="IPR036691">
    <property type="entry name" value="Endo/exonu/phosph_ase_sf"/>
</dbReference>
<accession>A0A4U0YWN0</accession>
<keyword evidence="1 2" id="KW-0732">Signal</keyword>
<dbReference type="SUPFAM" id="SSF56219">
    <property type="entry name" value="DNase I-like"/>
    <property type="match status" value="1"/>
</dbReference>
<dbReference type="InterPro" id="IPR005546">
    <property type="entry name" value="Autotransporte_beta"/>
</dbReference>
<feature type="chain" id="PRO_5020525172" evidence="2">
    <location>
        <begin position="36"/>
        <end position="1077"/>
    </location>
</feature>
<dbReference type="RefSeq" id="WP_136794414.1">
    <property type="nucleotide sequence ID" value="NZ_SWAU01000352.1"/>
</dbReference>
<name>A0A4U0YWN0_9RHOB</name>
<feature type="signal peptide" evidence="2">
    <location>
        <begin position="1"/>
        <end position="35"/>
    </location>
</feature>
<dbReference type="InterPro" id="IPR036709">
    <property type="entry name" value="Autotransporte_beta_dom_sf"/>
</dbReference>
<dbReference type="Pfam" id="PF03372">
    <property type="entry name" value="Exo_endo_phos"/>
    <property type="match status" value="1"/>
</dbReference>
<evidence type="ECO:0000313" key="4">
    <source>
        <dbReference type="EMBL" id="TKA94454.1"/>
    </source>
</evidence>
<dbReference type="EMBL" id="SWAU01000352">
    <property type="protein sequence ID" value="TKA94454.1"/>
    <property type="molecule type" value="Genomic_DNA"/>
</dbReference>
<dbReference type="GO" id="GO:0003824">
    <property type="term" value="F:catalytic activity"/>
    <property type="evidence" value="ECO:0007669"/>
    <property type="project" value="InterPro"/>
</dbReference>
<dbReference type="InterPro" id="IPR011050">
    <property type="entry name" value="Pectin_lyase_fold/virulence"/>
</dbReference>
<proteinExistence type="predicted"/>
<evidence type="ECO:0000259" key="3">
    <source>
        <dbReference type="PROSITE" id="PS51208"/>
    </source>
</evidence>
<reference evidence="4 5" key="1">
    <citation type="submission" date="2019-04" db="EMBL/GenBank/DDBJ databases">
        <title>Crypto-aerobic microbial life in anoxic (sulfidic) marine sediments.</title>
        <authorList>
            <person name="Bhattacharya S."/>
            <person name="Roy C."/>
            <person name="Mondal N."/>
            <person name="Sarkar J."/>
            <person name="Mandal S."/>
            <person name="Rameez M.J."/>
            <person name="Ghosh W."/>
        </authorList>
    </citation>
    <scope>NUCLEOTIDE SEQUENCE [LARGE SCALE GENOMIC DNA]</scope>
    <source>
        <strain evidence="4 5">SBBC</strain>
    </source>
</reference>
<dbReference type="Gene3D" id="3.60.10.10">
    <property type="entry name" value="Endonuclease/exonuclease/phosphatase"/>
    <property type="match status" value="1"/>
</dbReference>
<dbReference type="PROSITE" id="PS51208">
    <property type="entry name" value="AUTOTRANSPORTER"/>
    <property type="match status" value="1"/>
</dbReference>
<dbReference type="Pfam" id="PF03797">
    <property type="entry name" value="Autotransporter"/>
    <property type="match status" value="1"/>
</dbReference>
<gene>
    <name evidence="4" type="ORF">FAZ78_22260</name>
</gene>
<sequence>MNETSNTARARRTSWRIALLGTVALLPLMGAPARADDSGNTLRLLTLNIWNQYKQQPERPTQLMIPGDYDAVLFQEVNGSNYIENIPGLLKDAGLGTYQGIRNGSSGVISRLPGSLGSIDLPGSKQGREISYAIATGAGGRPDTTIGAVHFDYADTTADRVKEAKELSKWAASLSGPLIMAGDFNAGDVSERGLHSVSQQEFLLRVYTKNPNNSFYYDLLKQYAKDQTALDKFIADWRGKGGTAIDAATVPTGLFEEETYPIAGNTPVTMNVLKKQFMLFQTEAEREGFAPHDLGDGSTTWPSYGEDDTNTWGSWDRVKIDHFLISRPFGKWFALTDDPEDEYLGVIDKFYVTNPDNTKTPLSDHEPVAHEFTWVGPQLESYTGADGEATRLVWGADAAQFAEKEKEFFLTRNNMRTDVYLGQIADADGNPILTDLTLAEKKTLLDCESTDPRFQQAIADYCIDDHSFIGETLVTDEGTVIVREDAALGGADATLRLSDGSLRIAGTAMTTLARNVSLEDEGGTIEIASDDAAVTASGVFSGAGAFTKSGEGLLALTGASSYTGATTVAAGELLVNGSIASSAMTTVSDGAALAGSGTVGDTTIASGGTLHAGSELGALKVQGDLTFAQGSTFAVETGAEGASNTVEVSGTAKLNGSVLALGGSGVYKPSTSYTLLSAAEGLEGSFGSVSSTLAFMDASLAYGETDVSLTLDRNDTAFDRVARSANGRAAATGIESLGMGNAVYDEVVMSDVETANAAFDSLSGEAHAAALAADVGSALTLGDVMNGRSRGFTSGTEVARGAIGGASTASVWAKAYGAWGESGADGVADADRNAAGTLFGLDGEVGDNWRLGVVAGFGTSTVKLSDSRVEADSYHLGIYGGTTSGPMGLRFGLTHSLNDNDSRRGVTYGSVSETLTASYDSRVTQLFGEASYRIDTARGLLEPFAGLAHLHASTDGFTESGGAAALTASDAKMDTTIATLGLRTEQGFELGGRRALFEGEIGLRHAFGDVDPETTLAFAGGSEFGVTGAPVAENTAILRASVALDLAPGADVSVGYAGAFGDDITDHRLAANLRVKF</sequence>
<protein>
    <submittedName>
        <fullName evidence="4">Autotransporter domain-containing protein</fullName>
    </submittedName>
</protein>
<dbReference type="InterPro" id="IPR005135">
    <property type="entry name" value="Endo/exonuclease/phosphatase"/>
</dbReference>
<evidence type="ECO:0000256" key="1">
    <source>
        <dbReference type="ARBA" id="ARBA00022729"/>
    </source>
</evidence>
<dbReference type="NCBIfam" id="TIGR02601">
    <property type="entry name" value="autotrns_rpt"/>
    <property type="match status" value="1"/>
</dbReference>
<comment type="caution">
    <text evidence="4">The sequence shown here is derived from an EMBL/GenBank/DDBJ whole genome shotgun (WGS) entry which is preliminary data.</text>
</comment>
<dbReference type="GO" id="GO:0019867">
    <property type="term" value="C:outer membrane"/>
    <property type="evidence" value="ECO:0007669"/>
    <property type="project" value="InterPro"/>
</dbReference>
<dbReference type="SUPFAM" id="SSF51126">
    <property type="entry name" value="Pectin lyase-like"/>
    <property type="match status" value="1"/>
</dbReference>
<evidence type="ECO:0000256" key="2">
    <source>
        <dbReference type="SAM" id="SignalP"/>
    </source>
</evidence>
<dbReference type="NCBIfam" id="TIGR01414">
    <property type="entry name" value="autotrans_barl"/>
    <property type="match status" value="1"/>
</dbReference>
<evidence type="ECO:0000313" key="5">
    <source>
        <dbReference type="Proteomes" id="UP000306340"/>
    </source>
</evidence>
<dbReference type="InterPro" id="IPR006315">
    <property type="entry name" value="OM_autotransptr_brl_dom"/>
</dbReference>
<organism evidence="4 5">
    <name type="scientific">Cereibacter changlensis</name>
    <dbReference type="NCBI Taxonomy" id="402884"/>
    <lineage>
        <taxon>Bacteria</taxon>
        <taxon>Pseudomonadati</taxon>
        <taxon>Pseudomonadota</taxon>
        <taxon>Alphaproteobacteria</taxon>
        <taxon>Rhodobacterales</taxon>
        <taxon>Paracoccaceae</taxon>
        <taxon>Cereibacter</taxon>
    </lineage>
</organism>
<dbReference type="Gene3D" id="2.40.128.130">
    <property type="entry name" value="Autotransporter beta-domain"/>
    <property type="match status" value="1"/>
</dbReference>